<feature type="compositionally biased region" description="Low complexity" evidence="6">
    <location>
        <begin position="193"/>
        <end position="203"/>
    </location>
</feature>
<dbReference type="PANTHER" id="PTHR16223">
    <property type="entry name" value="TRANSCRIPTION FACTOR BHLH83-RELATED"/>
    <property type="match status" value="1"/>
</dbReference>
<accession>A0AAD5ICY7</accession>
<proteinExistence type="predicted"/>
<evidence type="ECO:0000256" key="1">
    <source>
        <dbReference type="ARBA" id="ARBA00004123"/>
    </source>
</evidence>
<comment type="subcellular location">
    <subcellularLocation>
        <location evidence="1">Nucleus</location>
    </subcellularLocation>
</comment>
<dbReference type="InterPro" id="IPR045239">
    <property type="entry name" value="bHLH95_bHLH"/>
</dbReference>
<evidence type="ECO:0000256" key="6">
    <source>
        <dbReference type="SAM" id="MobiDB-lite"/>
    </source>
</evidence>
<dbReference type="EMBL" id="JAJSOW010000106">
    <property type="protein sequence ID" value="KAI9160505.1"/>
    <property type="molecule type" value="Genomic_DNA"/>
</dbReference>
<dbReference type="GO" id="GO:0046983">
    <property type="term" value="F:protein dimerization activity"/>
    <property type="evidence" value="ECO:0007669"/>
    <property type="project" value="InterPro"/>
</dbReference>
<evidence type="ECO:0000256" key="3">
    <source>
        <dbReference type="ARBA" id="ARBA00023125"/>
    </source>
</evidence>
<dbReference type="PANTHER" id="PTHR16223:SF53">
    <property type="entry name" value="TRANSCRIPTION FACTOR BHLH68-LIKE"/>
    <property type="match status" value="1"/>
</dbReference>
<name>A0AAD5ICY7_ACENE</name>
<comment type="caution">
    <text evidence="8">The sequence shown here is derived from an EMBL/GenBank/DDBJ whole genome shotgun (WGS) entry which is preliminary data.</text>
</comment>
<dbReference type="PROSITE" id="PS50888">
    <property type="entry name" value="BHLH"/>
    <property type="match status" value="1"/>
</dbReference>
<dbReference type="Proteomes" id="UP001064489">
    <property type="component" value="Chromosome 2"/>
</dbReference>
<evidence type="ECO:0000256" key="2">
    <source>
        <dbReference type="ARBA" id="ARBA00023015"/>
    </source>
</evidence>
<gene>
    <name evidence="8" type="ORF">LWI28_008756</name>
</gene>
<dbReference type="Gene3D" id="4.10.280.10">
    <property type="entry name" value="Helix-loop-helix DNA-binding domain"/>
    <property type="match status" value="1"/>
</dbReference>
<feature type="domain" description="BHLH" evidence="7">
    <location>
        <begin position="231"/>
        <end position="280"/>
    </location>
</feature>
<sequence length="366" mass="40295">MMAGNPSWWSSMHIPPSQQPSPSLLSSQYRHHLLGGSSSSSSQLPLNSVADHHHNQEVLLPQSWSQLLLGGLPIGDEDRFFPSQYDINYQPKKLENWEDYQTLINQSSSSRIGYVVDHVKQEALPQNSCNLFDHHGNNIIIGGDLDQFHHQTPNPVAWSQQIMAVNSSSPRSCVTSLSSNILDFSYNAEAADHTNNNNNNIQHNHPDHHSSSECNSTATTGGVCKKARVQPSTSQPPLKSQVRKEKLGDRITSLHQLVSPFGKTDTASVLLEAIGYIRFLQSQIEALSSPYLGTSSPNIRNNNQQFMLNDNCLKRKGGPNQEIQENAMDLRSRGLCLVPVSCTQQVGSDINGSDYWAPAAAFGGGF</sequence>
<feature type="region of interest" description="Disordered" evidence="6">
    <location>
        <begin position="225"/>
        <end position="244"/>
    </location>
</feature>
<keyword evidence="4" id="KW-0804">Transcription</keyword>
<evidence type="ECO:0000256" key="4">
    <source>
        <dbReference type="ARBA" id="ARBA00023163"/>
    </source>
</evidence>
<protein>
    <recommendedName>
        <fullName evidence="7">BHLH domain-containing protein</fullName>
    </recommendedName>
</protein>
<reference evidence="8" key="2">
    <citation type="submission" date="2023-02" db="EMBL/GenBank/DDBJ databases">
        <authorList>
            <person name="Swenson N.G."/>
            <person name="Wegrzyn J.L."/>
            <person name="Mcevoy S.L."/>
        </authorList>
    </citation>
    <scope>NUCLEOTIDE SEQUENCE</scope>
    <source>
        <strain evidence="8">91603</strain>
        <tissue evidence="8">Leaf</tissue>
    </source>
</reference>
<keyword evidence="3" id="KW-0238">DNA-binding</keyword>
<dbReference type="InterPro" id="IPR011598">
    <property type="entry name" value="bHLH_dom"/>
</dbReference>
<keyword evidence="5" id="KW-0539">Nucleus</keyword>
<dbReference type="InterPro" id="IPR036638">
    <property type="entry name" value="HLH_DNA-bd_sf"/>
</dbReference>
<feature type="region of interest" description="Disordered" evidence="6">
    <location>
        <begin position="193"/>
        <end position="219"/>
    </location>
</feature>
<dbReference type="GO" id="GO:0000981">
    <property type="term" value="F:DNA-binding transcription factor activity, RNA polymerase II-specific"/>
    <property type="evidence" value="ECO:0007669"/>
    <property type="project" value="TreeGrafter"/>
</dbReference>
<reference evidence="8" key="1">
    <citation type="journal article" date="2022" name="Plant J.">
        <title>Strategies of tolerance reflected in two North American maple genomes.</title>
        <authorList>
            <person name="McEvoy S.L."/>
            <person name="Sezen U.U."/>
            <person name="Trouern-Trend A."/>
            <person name="McMahon S.M."/>
            <person name="Schaberg P.G."/>
            <person name="Yang J."/>
            <person name="Wegrzyn J.L."/>
            <person name="Swenson N.G."/>
        </authorList>
    </citation>
    <scope>NUCLEOTIDE SEQUENCE</scope>
    <source>
        <strain evidence="8">91603</strain>
    </source>
</reference>
<evidence type="ECO:0000313" key="8">
    <source>
        <dbReference type="EMBL" id="KAI9160505.1"/>
    </source>
</evidence>
<organism evidence="8 9">
    <name type="scientific">Acer negundo</name>
    <name type="common">Box elder</name>
    <dbReference type="NCBI Taxonomy" id="4023"/>
    <lineage>
        <taxon>Eukaryota</taxon>
        <taxon>Viridiplantae</taxon>
        <taxon>Streptophyta</taxon>
        <taxon>Embryophyta</taxon>
        <taxon>Tracheophyta</taxon>
        <taxon>Spermatophyta</taxon>
        <taxon>Magnoliopsida</taxon>
        <taxon>eudicotyledons</taxon>
        <taxon>Gunneridae</taxon>
        <taxon>Pentapetalae</taxon>
        <taxon>rosids</taxon>
        <taxon>malvids</taxon>
        <taxon>Sapindales</taxon>
        <taxon>Sapindaceae</taxon>
        <taxon>Hippocastanoideae</taxon>
        <taxon>Acereae</taxon>
        <taxon>Acer</taxon>
    </lineage>
</organism>
<dbReference type="CDD" id="cd11393">
    <property type="entry name" value="bHLH_AtbHLH_like"/>
    <property type="match status" value="1"/>
</dbReference>
<dbReference type="GO" id="GO:0000978">
    <property type="term" value="F:RNA polymerase II cis-regulatory region sequence-specific DNA binding"/>
    <property type="evidence" value="ECO:0007669"/>
    <property type="project" value="TreeGrafter"/>
</dbReference>
<dbReference type="AlphaFoldDB" id="A0AAD5ICY7"/>
<dbReference type="SUPFAM" id="SSF47459">
    <property type="entry name" value="HLH, helix-loop-helix DNA-binding domain"/>
    <property type="match status" value="1"/>
</dbReference>
<dbReference type="InterPro" id="IPR045843">
    <property type="entry name" value="IND-like"/>
</dbReference>
<keyword evidence="2" id="KW-0805">Transcription regulation</keyword>
<keyword evidence="9" id="KW-1185">Reference proteome</keyword>
<evidence type="ECO:0000313" key="9">
    <source>
        <dbReference type="Proteomes" id="UP001064489"/>
    </source>
</evidence>
<evidence type="ECO:0000259" key="7">
    <source>
        <dbReference type="PROSITE" id="PS50888"/>
    </source>
</evidence>
<dbReference type="GO" id="GO:0005634">
    <property type="term" value="C:nucleus"/>
    <property type="evidence" value="ECO:0007669"/>
    <property type="project" value="UniProtKB-SubCell"/>
</dbReference>
<evidence type="ECO:0000256" key="5">
    <source>
        <dbReference type="ARBA" id="ARBA00023242"/>
    </source>
</evidence>